<protein>
    <submittedName>
        <fullName evidence="6">Ribokinase</fullName>
    </submittedName>
</protein>
<dbReference type="GO" id="GO:0005829">
    <property type="term" value="C:cytosol"/>
    <property type="evidence" value="ECO:0007669"/>
    <property type="project" value="TreeGrafter"/>
</dbReference>
<dbReference type="RefSeq" id="WP_106179949.1">
    <property type="nucleotide sequence ID" value="NZ_PVNH01000007.1"/>
</dbReference>
<evidence type="ECO:0000256" key="2">
    <source>
        <dbReference type="ARBA" id="ARBA00022679"/>
    </source>
</evidence>
<keyword evidence="2 4" id="KW-0808">Transferase</keyword>
<dbReference type="PRINTS" id="PR00990">
    <property type="entry name" value="RIBOKINASE"/>
</dbReference>
<evidence type="ECO:0000313" key="6">
    <source>
        <dbReference type="EMBL" id="PRX46544.1"/>
    </source>
</evidence>
<dbReference type="SUPFAM" id="SSF53613">
    <property type="entry name" value="Ribokinase-like"/>
    <property type="match status" value="1"/>
</dbReference>
<feature type="domain" description="Carbohydrate kinase PfkB" evidence="5">
    <location>
        <begin position="4"/>
        <end position="293"/>
    </location>
</feature>
<dbReference type="PROSITE" id="PS00584">
    <property type="entry name" value="PFKB_KINASES_2"/>
    <property type="match status" value="1"/>
</dbReference>
<evidence type="ECO:0000259" key="5">
    <source>
        <dbReference type="Pfam" id="PF00294"/>
    </source>
</evidence>
<keyword evidence="7" id="KW-1185">Reference proteome</keyword>
<dbReference type="PANTHER" id="PTHR10584:SF157">
    <property type="entry name" value="SULFOFRUCTOSE KINASE"/>
    <property type="match status" value="1"/>
</dbReference>
<comment type="similarity">
    <text evidence="1 4">Belongs to the carbohydrate kinase PfkB family.</text>
</comment>
<proteinExistence type="inferred from homology"/>
<keyword evidence="3 4" id="KW-0418">Kinase</keyword>
<dbReference type="Gene3D" id="3.40.1190.20">
    <property type="match status" value="1"/>
</dbReference>
<evidence type="ECO:0000256" key="1">
    <source>
        <dbReference type="ARBA" id="ARBA00010688"/>
    </source>
</evidence>
<dbReference type="InterPro" id="IPR002173">
    <property type="entry name" value="Carboh/pur_kinase_PfkB_CS"/>
</dbReference>
<dbReference type="InterPro" id="IPR029056">
    <property type="entry name" value="Ribokinase-like"/>
</dbReference>
<dbReference type="Pfam" id="PF00294">
    <property type="entry name" value="PfkB"/>
    <property type="match status" value="1"/>
</dbReference>
<dbReference type="AlphaFoldDB" id="A0A2T0LSB5"/>
<dbReference type="GO" id="GO:0016301">
    <property type="term" value="F:kinase activity"/>
    <property type="evidence" value="ECO:0007669"/>
    <property type="project" value="UniProtKB-KW"/>
</dbReference>
<evidence type="ECO:0000256" key="4">
    <source>
        <dbReference type="RuleBase" id="RU003704"/>
    </source>
</evidence>
<comment type="caution">
    <text evidence="6">The sequence shown here is derived from an EMBL/GenBank/DDBJ whole genome shotgun (WGS) entry which is preliminary data.</text>
</comment>
<dbReference type="EMBL" id="PVNH01000007">
    <property type="protein sequence ID" value="PRX46544.1"/>
    <property type="molecule type" value="Genomic_DNA"/>
</dbReference>
<dbReference type="OrthoDB" id="7946249at2"/>
<sequence>MPIDVVVAGQVARDLVLRVAEAPGAGSSVAVRSRREVLGGKGANQAVGLAQLGLEPTLVGVTATDHAGSEILEQAGLDGIDTSGVVRRRQGETALIVDVVDDHGQWRYLEHVPDDMLLTSRDVAASGTAIAHAATVVVQLQQPTAAALEAVRLARRAGARVVLDGAVRDERGRAELLAGADVVRADGTEAELLTGRAFTTEDDAVAAARELIAEGPSLVVFEVSGKGNVFVESGRHEFLPHVNPDVVDTTGAGDALVAALTATLTRGGPVREAARLAAAAAGAAVGHAGGRPDLTPAAVTEQLSRLDAATGAAD</sequence>
<dbReference type="PANTHER" id="PTHR10584">
    <property type="entry name" value="SUGAR KINASE"/>
    <property type="match status" value="1"/>
</dbReference>
<name>A0A2T0LSB5_9PSEU</name>
<gene>
    <name evidence="6" type="ORF">B0I33_107121</name>
</gene>
<dbReference type="InterPro" id="IPR011611">
    <property type="entry name" value="PfkB_dom"/>
</dbReference>
<dbReference type="GO" id="GO:0006796">
    <property type="term" value="P:phosphate-containing compound metabolic process"/>
    <property type="evidence" value="ECO:0007669"/>
    <property type="project" value="UniProtKB-ARBA"/>
</dbReference>
<accession>A0A2T0LSB5</accession>
<evidence type="ECO:0000313" key="7">
    <source>
        <dbReference type="Proteomes" id="UP000238362"/>
    </source>
</evidence>
<evidence type="ECO:0000256" key="3">
    <source>
        <dbReference type="ARBA" id="ARBA00022777"/>
    </source>
</evidence>
<dbReference type="Proteomes" id="UP000238362">
    <property type="component" value="Unassembled WGS sequence"/>
</dbReference>
<reference evidence="6 7" key="1">
    <citation type="submission" date="2018-03" db="EMBL/GenBank/DDBJ databases">
        <title>Genomic Encyclopedia of Type Strains, Phase III (KMG-III): the genomes of soil and plant-associated and newly described type strains.</title>
        <authorList>
            <person name="Whitman W."/>
        </authorList>
    </citation>
    <scope>NUCLEOTIDE SEQUENCE [LARGE SCALE GENOMIC DNA]</scope>
    <source>
        <strain evidence="6 7">CGMCC 4.7125</strain>
    </source>
</reference>
<dbReference type="InterPro" id="IPR002139">
    <property type="entry name" value="Ribo/fructo_kinase"/>
</dbReference>
<organism evidence="6 7">
    <name type="scientific">Prauserella shujinwangii</name>
    <dbReference type="NCBI Taxonomy" id="1453103"/>
    <lineage>
        <taxon>Bacteria</taxon>
        <taxon>Bacillati</taxon>
        <taxon>Actinomycetota</taxon>
        <taxon>Actinomycetes</taxon>
        <taxon>Pseudonocardiales</taxon>
        <taxon>Pseudonocardiaceae</taxon>
        <taxon>Prauserella</taxon>
    </lineage>
</organism>